<accession>A0A1E4SYD5</accession>
<sequence>MPTVVDLNRHFNTKELNDDDNDDNNDNNTIIKKKHKQQNFKIVKNKDGSIEKYSQKITTSITKTSIKPNNNDNGGNDHLLSPNSNFGSKLKDYQYYNNGVRFPNIEYGLQKRHELELRDRLQQRELDELNDMDNQARLRNKSRLESYITSPQPVSAQQQPAILKDKSNSKPTTTSTSTSTSTNNNLAIESLIHEILNYMLSTPPFQLTQSVSKYLNTLFKEVKKKIQKSKPQNNDLKAKLYFIISLELIIVLTYIIIINKIMNLIDNNSIIKGIYNLFYGGWGSSSSSPSFHILCTLGILFLFLKFVFSLLSILIV</sequence>
<keyword evidence="2" id="KW-0812">Transmembrane</keyword>
<feature type="transmembrane region" description="Helical" evidence="2">
    <location>
        <begin position="240"/>
        <end position="258"/>
    </location>
</feature>
<proteinExistence type="predicted"/>
<reference evidence="4" key="1">
    <citation type="submission" date="2016-04" db="EMBL/GenBank/DDBJ databases">
        <title>Comparative genomics of biotechnologically important yeasts.</title>
        <authorList>
            <consortium name="DOE Joint Genome Institute"/>
            <person name="Riley R."/>
            <person name="Haridas S."/>
            <person name="Wolfe K.H."/>
            <person name="Lopes M.R."/>
            <person name="Hittinger C.T."/>
            <person name="Goker M."/>
            <person name="Salamov A."/>
            <person name="Wisecaver J."/>
            <person name="Long T.M."/>
            <person name="Aerts A.L."/>
            <person name="Barry K."/>
            <person name="Choi C."/>
            <person name="Clum A."/>
            <person name="Coughlan A.Y."/>
            <person name="Deshpande S."/>
            <person name="Douglass A.P."/>
            <person name="Hanson S.J."/>
            <person name="Klenk H.-P."/>
            <person name="Labutti K."/>
            <person name="Lapidus A."/>
            <person name="Lindquist E."/>
            <person name="Lipzen A."/>
            <person name="Meier-Kolthoff J.P."/>
            <person name="Ohm R.A."/>
            <person name="Otillar R.P."/>
            <person name="Pangilinan J."/>
            <person name="Peng Y."/>
            <person name="Rokas A."/>
            <person name="Rosa C.A."/>
            <person name="Scheuner C."/>
            <person name="Sibirny A.A."/>
            <person name="Slot J.C."/>
            <person name="Stielow J.B."/>
            <person name="Sun H."/>
            <person name="Kurtzman C.P."/>
            <person name="Blackwell M."/>
            <person name="Grigoriev I.V."/>
            <person name="Jeffries T.W."/>
        </authorList>
    </citation>
    <scope>NUCLEOTIDE SEQUENCE [LARGE SCALE GENOMIC DNA]</scope>
    <source>
        <strain evidence="4">NRRL YB-2248</strain>
    </source>
</reference>
<feature type="compositionally biased region" description="Low complexity" evidence="1">
    <location>
        <begin position="150"/>
        <end position="161"/>
    </location>
</feature>
<feature type="compositionally biased region" description="Low complexity" evidence="1">
    <location>
        <begin position="169"/>
        <end position="182"/>
    </location>
</feature>
<organism evidence="3 4">
    <name type="scientific">[Candida] arabinofermentans NRRL YB-2248</name>
    <dbReference type="NCBI Taxonomy" id="983967"/>
    <lineage>
        <taxon>Eukaryota</taxon>
        <taxon>Fungi</taxon>
        <taxon>Dikarya</taxon>
        <taxon>Ascomycota</taxon>
        <taxon>Saccharomycotina</taxon>
        <taxon>Pichiomycetes</taxon>
        <taxon>Pichiales</taxon>
        <taxon>Pichiaceae</taxon>
        <taxon>Ogataea</taxon>
        <taxon>Ogataea/Candida clade</taxon>
    </lineage>
</organism>
<keyword evidence="2" id="KW-0472">Membrane</keyword>
<name>A0A1E4SYD5_9ASCO</name>
<gene>
    <name evidence="3" type="ORF">CANARDRAFT_29050</name>
</gene>
<dbReference type="AlphaFoldDB" id="A0A1E4SYD5"/>
<feature type="region of interest" description="Disordered" evidence="1">
    <location>
        <begin position="64"/>
        <end position="85"/>
    </location>
</feature>
<evidence type="ECO:0000313" key="3">
    <source>
        <dbReference type="EMBL" id="ODV84509.1"/>
    </source>
</evidence>
<feature type="compositionally biased region" description="Low complexity" evidence="1">
    <location>
        <begin position="64"/>
        <end position="77"/>
    </location>
</feature>
<feature type="transmembrane region" description="Helical" evidence="2">
    <location>
        <begin position="291"/>
        <end position="315"/>
    </location>
</feature>
<evidence type="ECO:0000256" key="1">
    <source>
        <dbReference type="SAM" id="MobiDB-lite"/>
    </source>
</evidence>
<evidence type="ECO:0000313" key="4">
    <source>
        <dbReference type="Proteomes" id="UP000094801"/>
    </source>
</evidence>
<keyword evidence="2" id="KW-1133">Transmembrane helix</keyword>
<dbReference type="EMBL" id="KV453856">
    <property type="protein sequence ID" value="ODV84509.1"/>
    <property type="molecule type" value="Genomic_DNA"/>
</dbReference>
<protein>
    <submittedName>
        <fullName evidence="3">Uncharacterized protein</fullName>
    </submittedName>
</protein>
<evidence type="ECO:0000256" key="2">
    <source>
        <dbReference type="SAM" id="Phobius"/>
    </source>
</evidence>
<keyword evidence="4" id="KW-1185">Reference proteome</keyword>
<dbReference type="Proteomes" id="UP000094801">
    <property type="component" value="Unassembled WGS sequence"/>
</dbReference>
<feature type="region of interest" description="Disordered" evidence="1">
    <location>
        <begin position="146"/>
        <end position="182"/>
    </location>
</feature>